<dbReference type="Proteomes" id="UP001166286">
    <property type="component" value="Unassembled WGS sequence"/>
</dbReference>
<dbReference type="CDD" id="cd12148">
    <property type="entry name" value="fungal_TF_MHR"/>
    <property type="match status" value="1"/>
</dbReference>
<keyword evidence="7" id="KW-1185">Reference proteome</keyword>
<organism evidence="6 7">
    <name type="scientific">Cladonia borealis</name>
    <dbReference type="NCBI Taxonomy" id="184061"/>
    <lineage>
        <taxon>Eukaryota</taxon>
        <taxon>Fungi</taxon>
        <taxon>Dikarya</taxon>
        <taxon>Ascomycota</taxon>
        <taxon>Pezizomycotina</taxon>
        <taxon>Lecanoromycetes</taxon>
        <taxon>OSLEUM clade</taxon>
        <taxon>Lecanoromycetidae</taxon>
        <taxon>Lecanorales</taxon>
        <taxon>Lecanorineae</taxon>
        <taxon>Cladoniaceae</taxon>
        <taxon>Cladonia</taxon>
    </lineage>
</organism>
<dbReference type="PANTHER" id="PTHR31001">
    <property type="entry name" value="UNCHARACTERIZED TRANSCRIPTIONAL REGULATORY PROTEIN"/>
    <property type="match status" value="1"/>
</dbReference>
<dbReference type="Pfam" id="PF00172">
    <property type="entry name" value="Zn_clus"/>
    <property type="match status" value="1"/>
</dbReference>
<evidence type="ECO:0000256" key="4">
    <source>
        <dbReference type="SAM" id="MobiDB-lite"/>
    </source>
</evidence>
<evidence type="ECO:0000256" key="2">
    <source>
        <dbReference type="ARBA" id="ARBA00022723"/>
    </source>
</evidence>
<reference evidence="6" key="1">
    <citation type="submission" date="2023-03" db="EMBL/GenBank/DDBJ databases">
        <title>Complete genome of Cladonia borealis.</title>
        <authorList>
            <person name="Park H."/>
        </authorList>
    </citation>
    <scope>NUCLEOTIDE SEQUENCE</scope>
    <source>
        <strain evidence="6">ANT050790</strain>
    </source>
</reference>
<dbReference type="Gene3D" id="4.10.240.10">
    <property type="entry name" value="Zn(2)-C6 fungal-type DNA-binding domain"/>
    <property type="match status" value="1"/>
</dbReference>
<sequence>MHRISLIGNTWHTDVTPGEEPKIRNRAIKACHECRTRKAKCDKAEPKCHNCRRNHRDCVYMRGKPDLVSQDSVSRIKRKARHIENKRFNLPRFKSELGLSSQGDNFQDDDSTEGETPLFESAVGDTGDLLSNPLAVADAAYDDDADDDDANVEQFFGVGQFSMTDRIGSFFRPKLSEEITRTLRSSHPSDTNNYSRPDSPVLKFTSGTTYKKPDLALLFSDASRENVDNMRPSKELADRLFEQYWLNVHPISRIVHKSSLLQLYREIYGEDQSTQLPNSAYALVLVSLFAGLVSMDWETYTEHFGDIKTTRAAFEDSMQRHTETVLGYCSLAHTKDLRALQALVAYLIVLCRAHVGRSHLTLVASAIRLAESIGLHRDGTEYDRDPIAVHVRRLIWYQLCILDVRTTESAAPRPLIRRKEYSTEFPLNVNDEDLDYCDQSSDRFTDMTSTLVDMRCIEVIRSLYKDRANNRMVEDGRFSLDALLTRVADFREKLLKAYGDFLDERVPIQHFTKLKIDLYTSRMYAIVLQHYLYHAKVELPARLLQLFVARGIENLEVSMAIGTNLMFRPWQWYLGAIHQHHYALGMLMEFHMRPEQQEAERVWKCLEWVFDVPPKYRPIAMQEKTRLVLTEIRDQLTKYVATQRLRCSMNITNATMSLDNLSFEQEISSDESVSYPGSTVGTFRASPIASHGLLDDMKPLLHTPGWLPHSLPEEPTRSLLQAAKGWDEENKKRERLRNWRLMGAMHSEEVSERRPAPNHHSLQDGRPNAYYTGHIPHPPVAHSFNGRHVPHAAAQQLNYGHPYISDTNHHAHTVPDPIIDPIEGESISASGMMSAPYRPSPVAYSFDGSPSLAFGTQMGHGYGYGHPYAVSFDHASNYGHQPVEQHHDYSFGGQEHQDHGGPVEYRNSSHRRSTQ</sequence>
<accession>A0AA39UCW1</accession>
<dbReference type="GO" id="GO:0000981">
    <property type="term" value="F:DNA-binding transcription factor activity, RNA polymerase II-specific"/>
    <property type="evidence" value="ECO:0007669"/>
    <property type="project" value="InterPro"/>
</dbReference>
<keyword evidence="3" id="KW-0539">Nucleus</keyword>
<dbReference type="PANTHER" id="PTHR31001:SF40">
    <property type="entry name" value="ZN(II)2CYS6 TRANSCRIPTION FACTOR (EUROFUNG)"/>
    <property type="match status" value="1"/>
</dbReference>
<dbReference type="GO" id="GO:0003677">
    <property type="term" value="F:DNA binding"/>
    <property type="evidence" value="ECO:0007669"/>
    <property type="project" value="InterPro"/>
</dbReference>
<dbReference type="PROSITE" id="PS00463">
    <property type="entry name" value="ZN2_CY6_FUNGAL_1"/>
    <property type="match status" value="1"/>
</dbReference>
<dbReference type="InterPro" id="IPR001138">
    <property type="entry name" value="Zn2Cys6_DnaBD"/>
</dbReference>
<evidence type="ECO:0000313" key="6">
    <source>
        <dbReference type="EMBL" id="KAK0514901.1"/>
    </source>
</evidence>
<evidence type="ECO:0000256" key="3">
    <source>
        <dbReference type="ARBA" id="ARBA00023242"/>
    </source>
</evidence>
<name>A0AA39UCW1_9LECA</name>
<dbReference type="AlphaFoldDB" id="A0AA39UCW1"/>
<dbReference type="SMART" id="SM00906">
    <property type="entry name" value="Fungal_trans"/>
    <property type="match status" value="1"/>
</dbReference>
<feature type="region of interest" description="Disordered" evidence="4">
    <location>
        <begin position="99"/>
        <end position="125"/>
    </location>
</feature>
<dbReference type="CDD" id="cd00067">
    <property type="entry name" value="GAL4"/>
    <property type="match status" value="1"/>
</dbReference>
<proteinExistence type="predicted"/>
<protein>
    <recommendedName>
        <fullName evidence="5">Zn(2)-C6 fungal-type domain-containing protein</fullName>
    </recommendedName>
</protein>
<dbReference type="InterPro" id="IPR036864">
    <property type="entry name" value="Zn2-C6_fun-type_DNA-bd_sf"/>
</dbReference>
<feature type="domain" description="Zn(2)-C6 fungal-type" evidence="5">
    <location>
        <begin position="30"/>
        <end position="60"/>
    </location>
</feature>
<feature type="region of interest" description="Disordered" evidence="4">
    <location>
        <begin position="879"/>
        <end position="915"/>
    </location>
</feature>
<dbReference type="SMART" id="SM00066">
    <property type="entry name" value="GAL4"/>
    <property type="match status" value="1"/>
</dbReference>
<evidence type="ECO:0000313" key="7">
    <source>
        <dbReference type="Proteomes" id="UP001166286"/>
    </source>
</evidence>
<comment type="subcellular location">
    <subcellularLocation>
        <location evidence="1">Nucleus</location>
    </subcellularLocation>
</comment>
<keyword evidence="2" id="KW-0479">Metal-binding</keyword>
<feature type="compositionally biased region" description="Basic and acidic residues" evidence="4">
    <location>
        <begin position="883"/>
        <end position="901"/>
    </location>
</feature>
<dbReference type="Pfam" id="PF04082">
    <property type="entry name" value="Fungal_trans"/>
    <property type="match status" value="1"/>
</dbReference>
<dbReference type="GO" id="GO:0005634">
    <property type="term" value="C:nucleus"/>
    <property type="evidence" value="ECO:0007669"/>
    <property type="project" value="UniProtKB-SubCell"/>
</dbReference>
<dbReference type="SUPFAM" id="SSF57701">
    <property type="entry name" value="Zn2/Cys6 DNA-binding domain"/>
    <property type="match status" value="1"/>
</dbReference>
<comment type="caution">
    <text evidence="6">The sequence shown here is derived from an EMBL/GenBank/DDBJ whole genome shotgun (WGS) entry which is preliminary data.</text>
</comment>
<dbReference type="EMBL" id="JAFEKC020000004">
    <property type="protein sequence ID" value="KAK0514901.1"/>
    <property type="molecule type" value="Genomic_DNA"/>
</dbReference>
<evidence type="ECO:0000259" key="5">
    <source>
        <dbReference type="PROSITE" id="PS50048"/>
    </source>
</evidence>
<dbReference type="InterPro" id="IPR050613">
    <property type="entry name" value="Sec_Metabolite_Reg"/>
</dbReference>
<dbReference type="GO" id="GO:0008270">
    <property type="term" value="F:zinc ion binding"/>
    <property type="evidence" value="ECO:0007669"/>
    <property type="project" value="InterPro"/>
</dbReference>
<evidence type="ECO:0000256" key="1">
    <source>
        <dbReference type="ARBA" id="ARBA00004123"/>
    </source>
</evidence>
<dbReference type="InterPro" id="IPR007219">
    <property type="entry name" value="XnlR_reg_dom"/>
</dbReference>
<dbReference type="PROSITE" id="PS50048">
    <property type="entry name" value="ZN2_CY6_FUNGAL_2"/>
    <property type="match status" value="1"/>
</dbReference>
<dbReference type="GO" id="GO:0006351">
    <property type="term" value="P:DNA-templated transcription"/>
    <property type="evidence" value="ECO:0007669"/>
    <property type="project" value="InterPro"/>
</dbReference>
<gene>
    <name evidence="6" type="ORF">JMJ35_002280</name>
</gene>